<evidence type="ECO:0000256" key="5">
    <source>
        <dbReference type="SAM" id="Phobius"/>
    </source>
</evidence>
<dbReference type="InterPro" id="IPR002110">
    <property type="entry name" value="Ankyrin_rpt"/>
</dbReference>
<evidence type="ECO:0000256" key="4">
    <source>
        <dbReference type="SAM" id="MobiDB-lite"/>
    </source>
</evidence>
<name>A0A176WTB6_MARPO</name>
<proteinExistence type="predicted"/>
<evidence type="ECO:0000256" key="3">
    <source>
        <dbReference type="PROSITE-ProRule" id="PRU00023"/>
    </source>
</evidence>
<keyword evidence="1" id="KW-0677">Repeat</keyword>
<keyword evidence="5" id="KW-1133">Transmembrane helix</keyword>
<dbReference type="Gene3D" id="1.25.40.20">
    <property type="entry name" value="Ankyrin repeat-containing domain"/>
    <property type="match status" value="1"/>
</dbReference>
<dbReference type="PANTHER" id="PTHR24198:SF165">
    <property type="entry name" value="ANKYRIN REPEAT-CONTAINING PROTEIN-RELATED"/>
    <property type="match status" value="1"/>
</dbReference>
<evidence type="ECO:0000256" key="2">
    <source>
        <dbReference type="ARBA" id="ARBA00023043"/>
    </source>
</evidence>
<sequence length="255" mass="28407">MGHEIEASEESSTHRAPSIEGSQPERRSLDNGDRQLQNSAGANETTVGGFTPLHHAAAMGQKDVVDAILLEGNRPNPKVEAATSEGFTALHFAAYGGHETIVTSLLHWYGKNPTADVNARDKLLCRTALHYAVGGGHQRVVKELIKFPGIDICPEDSVQNLTPLLMEAARRIFYTFKLYRDVKVGVKTRFDHLWYLAHGVLVSSPRQLLCLPFRFRRTSYEIPLDQNDFSRQRKLAILAIHVYAIVAMTIYSLVS</sequence>
<keyword evidence="5" id="KW-0812">Transmembrane</keyword>
<feature type="compositionally biased region" description="Basic and acidic residues" evidence="4">
    <location>
        <begin position="23"/>
        <end position="33"/>
    </location>
</feature>
<keyword evidence="7" id="KW-1185">Reference proteome</keyword>
<feature type="transmembrane region" description="Helical" evidence="5">
    <location>
        <begin position="235"/>
        <end position="254"/>
    </location>
</feature>
<dbReference type="SMART" id="SM00248">
    <property type="entry name" value="ANK"/>
    <property type="match status" value="3"/>
</dbReference>
<feature type="region of interest" description="Disordered" evidence="4">
    <location>
        <begin position="1"/>
        <end position="49"/>
    </location>
</feature>
<dbReference type="Pfam" id="PF00023">
    <property type="entry name" value="Ank"/>
    <property type="match status" value="1"/>
</dbReference>
<organism evidence="6 7">
    <name type="scientific">Marchantia polymorpha subsp. ruderalis</name>
    <dbReference type="NCBI Taxonomy" id="1480154"/>
    <lineage>
        <taxon>Eukaryota</taxon>
        <taxon>Viridiplantae</taxon>
        <taxon>Streptophyta</taxon>
        <taxon>Embryophyta</taxon>
        <taxon>Marchantiophyta</taxon>
        <taxon>Marchantiopsida</taxon>
        <taxon>Marchantiidae</taxon>
        <taxon>Marchantiales</taxon>
        <taxon>Marchantiaceae</taxon>
        <taxon>Marchantia</taxon>
    </lineage>
</organism>
<evidence type="ECO:0000313" key="6">
    <source>
        <dbReference type="EMBL" id="OAE35841.1"/>
    </source>
</evidence>
<dbReference type="EMBL" id="LVLJ01000057">
    <property type="protein sequence ID" value="OAE35841.1"/>
    <property type="molecule type" value="Genomic_DNA"/>
</dbReference>
<reference evidence="6" key="1">
    <citation type="submission" date="2016-03" db="EMBL/GenBank/DDBJ databases">
        <title>Mechanisms controlling the formation of the plant cell surface in tip-growing cells are functionally conserved among land plants.</title>
        <authorList>
            <person name="Honkanen S."/>
            <person name="Jones V.A."/>
            <person name="Morieri G."/>
            <person name="Champion C."/>
            <person name="Hetherington A.J."/>
            <person name="Kelly S."/>
            <person name="Saint-Marcoux D."/>
            <person name="Proust H."/>
            <person name="Prescott H."/>
            <person name="Dolan L."/>
        </authorList>
    </citation>
    <scope>NUCLEOTIDE SEQUENCE [LARGE SCALE GENOMIC DNA]</scope>
    <source>
        <tissue evidence="6">Whole gametophyte</tissue>
    </source>
</reference>
<dbReference type="PROSITE" id="PS50088">
    <property type="entry name" value="ANK_REPEAT"/>
    <property type="match status" value="2"/>
</dbReference>
<gene>
    <name evidence="6" type="ORF">AXG93_4225s1460</name>
</gene>
<feature type="repeat" description="ANK" evidence="3">
    <location>
        <begin position="48"/>
        <end position="80"/>
    </location>
</feature>
<dbReference type="InterPro" id="IPR036770">
    <property type="entry name" value="Ankyrin_rpt-contain_sf"/>
</dbReference>
<keyword evidence="5" id="KW-0472">Membrane</keyword>
<keyword evidence="2 3" id="KW-0040">ANK repeat</keyword>
<comment type="caution">
    <text evidence="6">The sequence shown here is derived from an EMBL/GenBank/DDBJ whole genome shotgun (WGS) entry which is preliminary data.</text>
</comment>
<dbReference type="SUPFAM" id="SSF48403">
    <property type="entry name" value="Ankyrin repeat"/>
    <property type="match status" value="1"/>
</dbReference>
<dbReference type="PROSITE" id="PS50297">
    <property type="entry name" value="ANK_REP_REGION"/>
    <property type="match status" value="2"/>
</dbReference>
<evidence type="ECO:0000313" key="7">
    <source>
        <dbReference type="Proteomes" id="UP000077202"/>
    </source>
</evidence>
<protein>
    <submittedName>
        <fullName evidence="6">Uncharacterized protein</fullName>
    </submittedName>
</protein>
<accession>A0A176WTB6</accession>
<feature type="compositionally biased region" description="Polar residues" evidence="4">
    <location>
        <begin position="34"/>
        <end position="48"/>
    </location>
</feature>
<dbReference type="AlphaFoldDB" id="A0A176WTB6"/>
<evidence type="ECO:0000256" key="1">
    <source>
        <dbReference type="ARBA" id="ARBA00022737"/>
    </source>
</evidence>
<feature type="repeat" description="ANK" evidence="3">
    <location>
        <begin position="85"/>
        <end position="106"/>
    </location>
</feature>
<dbReference type="Pfam" id="PF12796">
    <property type="entry name" value="Ank_2"/>
    <property type="match status" value="1"/>
</dbReference>
<dbReference type="PANTHER" id="PTHR24198">
    <property type="entry name" value="ANKYRIN REPEAT AND PROTEIN KINASE DOMAIN-CONTAINING PROTEIN"/>
    <property type="match status" value="1"/>
</dbReference>
<dbReference type="Proteomes" id="UP000077202">
    <property type="component" value="Unassembled WGS sequence"/>
</dbReference>